<evidence type="ECO:0000313" key="4">
    <source>
        <dbReference type="Proteomes" id="UP000281915"/>
    </source>
</evidence>
<dbReference type="Pfam" id="PF07992">
    <property type="entry name" value="Pyr_redox_2"/>
    <property type="match status" value="1"/>
</dbReference>
<dbReference type="InterPro" id="IPR051691">
    <property type="entry name" value="Metab_Enz_Cyan_OpOx_G3PDH"/>
</dbReference>
<dbReference type="EMBL" id="RHHT01000039">
    <property type="protein sequence ID" value="RNB76244.1"/>
    <property type="molecule type" value="Genomic_DNA"/>
</dbReference>
<dbReference type="PRINTS" id="PR00469">
    <property type="entry name" value="PNDRDTASEII"/>
</dbReference>
<gene>
    <name evidence="3" type="ORF">EDM58_17905</name>
</gene>
<dbReference type="RefSeq" id="WP_122914536.1">
    <property type="nucleotide sequence ID" value="NZ_RHHT01000039.1"/>
</dbReference>
<dbReference type="PANTHER" id="PTHR42949">
    <property type="entry name" value="ANAEROBIC GLYCEROL-3-PHOSPHATE DEHYDROGENASE SUBUNIT B"/>
    <property type="match status" value="1"/>
</dbReference>
<dbReference type="PANTHER" id="PTHR42949:SF3">
    <property type="entry name" value="ANAEROBIC GLYCEROL-3-PHOSPHATE DEHYDROGENASE SUBUNIT B"/>
    <property type="match status" value="1"/>
</dbReference>
<evidence type="ECO:0000256" key="1">
    <source>
        <dbReference type="ARBA" id="ARBA00023002"/>
    </source>
</evidence>
<dbReference type="SUPFAM" id="SSF51905">
    <property type="entry name" value="FAD/NAD(P)-binding domain"/>
    <property type="match status" value="1"/>
</dbReference>
<name>A0A3M8CKK5_9BACL</name>
<dbReference type="GO" id="GO:0016491">
    <property type="term" value="F:oxidoreductase activity"/>
    <property type="evidence" value="ECO:0007669"/>
    <property type="project" value="UniProtKB-KW"/>
</dbReference>
<dbReference type="PRINTS" id="PR00368">
    <property type="entry name" value="FADPNR"/>
</dbReference>
<dbReference type="Gene3D" id="3.50.50.60">
    <property type="entry name" value="FAD/NAD(P)-binding domain"/>
    <property type="match status" value="4"/>
</dbReference>
<dbReference type="AlphaFoldDB" id="A0A3M8CKK5"/>
<sequence length="401" mass="42370">MTDVLIVGAGPAGLSAALACREQGLSVRVVDEFYRPGGRLLGQLHEEPDGQWWNGLEEAAKLHDKALQAGVDIRCGVSVYNVAKADGNWQAFTTEGVCEVPALLLATGASETAVPVPGWTLPGVMSIGAAQVMTNVQRVRPGERGVVIGINVLSVAIARELQLAGIHVDRMVLPALSPVTSSAGHPEKVMESMLRVAHLAPSPLIRLGSRLVQSLGLQKRGIRFYPSGGIRMWGIPFQLRTAALEIVGTGQVEGVRIARISPEGVPVPGSEKIIPADFVCIAGGLSPLAELAAVAGCAFAYLPSLGGHVPLHNERMQTSLPGLYVAGNITGIESAKVAIAQGTVAGLSIAADLGKLREPEPLRHAMERVCLVRQQAAIQFHPDIALGRERLHQMYEQAQAM</sequence>
<feature type="domain" description="FAD/NAD(P)-binding" evidence="2">
    <location>
        <begin position="3"/>
        <end position="342"/>
    </location>
</feature>
<dbReference type="InterPro" id="IPR023753">
    <property type="entry name" value="FAD/NAD-binding_dom"/>
</dbReference>
<comment type="caution">
    <text evidence="3">The sequence shown here is derived from an EMBL/GenBank/DDBJ whole genome shotgun (WGS) entry which is preliminary data.</text>
</comment>
<evidence type="ECO:0000259" key="2">
    <source>
        <dbReference type="Pfam" id="PF07992"/>
    </source>
</evidence>
<protein>
    <submittedName>
        <fullName evidence="3">FAD-binding protein</fullName>
    </submittedName>
</protein>
<dbReference type="InterPro" id="IPR036188">
    <property type="entry name" value="FAD/NAD-bd_sf"/>
</dbReference>
<organism evidence="3 4">
    <name type="scientific">Brevibacillus panacihumi</name>
    <dbReference type="NCBI Taxonomy" id="497735"/>
    <lineage>
        <taxon>Bacteria</taxon>
        <taxon>Bacillati</taxon>
        <taxon>Bacillota</taxon>
        <taxon>Bacilli</taxon>
        <taxon>Bacillales</taxon>
        <taxon>Paenibacillaceae</taxon>
        <taxon>Brevibacillus</taxon>
    </lineage>
</organism>
<dbReference type="Proteomes" id="UP000281915">
    <property type="component" value="Unassembled WGS sequence"/>
</dbReference>
<reference evidence="3 4" key="1">
    <citation type="submission" date="2018-10" db="EMBL/GenBank/DDBJ databases">
        <title>Phylogenomics of Brevibacillus.</title>
        <authorList>
            <person name="Dunlap C."/>
        </authorList>
    </citation>
    <scope>NUCLEOTIDE SEQUENCE [LARGE SCALE GENOMIC DNA]</scope>
    <source>
        <strain evidence="3 4">JCM 15085</strain>
    </source>
</reference>
<evidence type="ECO:0000313" key="3">
    <source>
        <dbReference type="EMBL" id="RNB76244.1"/>
    </source>
</evidence>
<accession>A0A3M8CKK5</accession>
<proteinExistence type="predicted"/>
<keyword evidence="1" id="KW-0560">Oxidoreductase</keyword>